<evidence type="ECO:0000313" key="1">
    <source>
        <dbReference type="EMBL" id="JAH64803.1"/>
    </source>
</evidence>
<dbReference type="EMBL" id="GBXM01043774">
    <property type="protein sequence ID" value="JAH64803.1"/>
    <property type="molecule type" value="Transcribed_RNA"/>
</dbReference>
<name>A0A0E9UIM2_ANGAN</name>
<sequence length="13" mass="1600">MDRSTKRGHGRIW</sequence>
<protein>
    <submittedName>
        <fullName evidence="1">Uncharacterized protein</fullName>
    </submittedName>
</protein>
<reference evidence="1" key="1">
    <citation type="submission" date="2014-11" db="EMBL/GenBank/DDBJ databases">
        <authorList>
            <person name="Amaro Gonzalez C."/>
        </authorList>
    </citation>
    <scope>NUCLEOTIDE SEQUENCE</scope>
</reference>
<organism evidence="1">
    <name type="scientific">Anguilla anguilla</name>
    <name type="common">European freshwater eel</name>
    <name type="synonym">Muraena anguilla</name>
    <dbReference type="NCBI Taxonomy" id="7936"/>
    <lineage>
        <taxon>Eukaryota</taxon>
        <taxon>Metazoa</taxon>
        <taxon>Chordata</taxon>
        <taxon>Craniata</taxon>
        <taxon>Vertebrata</taxon>
        <taxon>Euteleostomi</taxon>
        <taxon>Actinopterygii</taxon>
        <taxon>Neopterygii</taxon>
        <taxon>Teleostei</taxon>
        <taxon>Anguilliformes</taxon>
        <taxon>Anguillidae</taxon>
        <taxon>Anguilla</taxon>
    </lineage>
</organism>
<proteinExistence type="predicted"/>
<accession>A0A0E9UIM2</accession>
<reference evidence="1" key="2">
    <citation type="journal article" date="2015" name="Fish Shellfish Immunol.">
        <title>Early steps in the European eel (Anguilla anguilla)-Vibrio vulnificus interaction in the gills: Role of the RtxA13 toxin.</title>
        <authorList>
            <person name="Callol A."/>
            <person name="Pajuelo D."/>
            <person name="Ebbesson L."/>
            <person name="Teles M."/>
            <person name="MacKenzie S."/>
            <person name="Amaro C."/>
        </authorList>
    </citation>
    <scope>NUCLEOTIDE SEQUENCE</scope>
</reference>